<keyword evidence="2" id="KW-1185">Reference proteome</keyword>
<accession>A0ACC2UZV7</accession>
<reference evidence="1" key="1">
    <citation type="submission" date="2023-04" db="EMBL/GenBank/DDBJ databases">
        <title>Draft Genome sequencing of Naganishia species isolated from polar environments using Oxford Nanopore Technology.</title>
        <authorList>
            <person name="Leo P."/>
            <person name="Venkateswaran K."/>
        </authorList>
    </citation>
    <scope>NUCLEOTIDE SEQUENCE</scope>
    <source>
        <strain evidence="1">MNA-CCFEE 5261</strain>
    </source>
</reference>
<organism evidence="1 2">
    <name type="scientific">Naganishia cerealis</name>
    <dbReference type="NCBI Taxonomy" id="610337"/>
    <lineage>
        <taxon>Eukaryota</taxon>
        <taxon>Fungi</taxon>
        <taxon>Dikarya</taxon>
        <taxon>Basidiomycota</taxon>
        <taxon>Agaricomycotina</taxon>
        <taxon>Tremellomycetes</taxon>
        <taxon>Filobasidiales</taxon>
        <taxon>Filobasidiaceae</taxon>
        <taxon>Naganishia</taxon>
    </lineage>
</organism>
<evidence type="ECO:0000313" key="2">
    <source>
        <dbReference type="Proteomes" id="UP001241377"/>
    </source>
</evidence>
<proteinExistence type="predicted"/>
<protein>
    <submittedName>
        <fullName evidence="1">Uncharacterized protein</fullName>
    </submittedName>
</protein>
<comment type="caution">
    <text evidence="1">The sequence shown here is derived from an EMBL/GenBank/DDBJ whole genome shotgun (WGS) entry which is preliminary data.</text>
</comment>
<name>A0ACC2UZV7_9TREE</name>
<sequence>MKNILAFTTFTLTALLVTAYPHELSMERYEKREQSASQFADSIKDCDTRFKFRLFGDEGDPVPDYDHVRRFKIGPKFHAATAILAQLWVFTLPEKLTVKQALIVHSILRQVKYKFTGTGTGMQGLGMAFALPFMQAMDHDIVAYKGPQGSLCARVVLSPDSDSSFLAVNGSRQEGKDLLAFGVIPAKDWVQDLYDTIIWDPAHQNGSIKLWPYIQEVKQFKNCLTPWCASREETYRLYNEEFDGTLLMEQPAAADKKWNDEDLVKVLDSCKDTPVFFTNISKAEEENPAWIVSRKDGTDRWVLDMVNSFDQKDRSESLTVAEIVQKVLPEYPELVFSKS</sequence>
<dbReference type="Proteomes" id="UP001241377">
    <property type="component" value="Unassembled WGS sequence"/>
</dbReference>
<evidence type="ECO:0000313" key="1">
    <source>
        <dbReference type="EMBL" id="KAJ9092620.1"/>
    </source>
</evidence>
<gene>
    <name evidence="1" type="ORF">QFC19_008658</name>
</gene>
<dbReference type="EMBL" id="JASBWR010000133">
    <property type="protein sequence ID" value="KAJ9092620.1"/>
    <property type="molecule type" value="Genomic_DNA"/>
</dbReference>